<accession>A0A6H0ACG7</accession>
<organism evidence="1">
    <name type="scientific">Klebsiella pneumoniae</name>
    <dbReference type="NCBI Taxonomy" id="573"/>
    <lineage>
        <taxon>Bacteria</taxon>
        <taxon>Pseudomonadati</taxon>
        <taxon>Pseudomonadota</taxon>
        <taxon>Gammaproteobacteria</taxon>
        <taxon>Enterobacterales</taxon>
        <taxon>Enterobacteriaceae</taxon>
        <taxon>Klebsiella/Raoultella group</taxon>
        <taxon>Klebsiella</taxon>
        <taxon>Klebsiella pneumoniae complex</taxon>
    </lineage>
</organism>
<dbReference type="AlphaFoldDB" id="A0A6H0ACG7"/>
<reference evidence="1" key="1">
    <citation type="submission" date="2019-12" db="EMBL/GenBank/DDBJ databases">
        <title>Complete sequence of Tn6502.</title>
        <authorList>
            <person name="Zhou D."/>
        </authorList>
    </citation>
    <scope>NUCLEOTIDE SEQUENCE</scope>
    <source>
        <strain evidence="1">N201205880</strain>
        <plasmid evidence="1">p205880-2FIIK</plasmid>
    </source>
</reference>
<proteinExistence type="predicted"/>
<dbReference type="EMBL" id="MN824002">
    <property type="protein sequence ID" value="QIS36873.1"/>
    <property type="molecule type" value="Genomic_DNA"/>
</dbReference>
<geneLocation type="plasmid" evidence="1">
    <name>p205880-2FIIK</name>
</geneLocation>
<protein>
    <submittedName>
        <fullName evidence="1">Uncharacterized protein</fullName>
    </submittedName>
</protein>
<sequence>MADTSTTTSLCVIVNDLSEQDVGGVLIASTEIKKEHHEAQYRK</sequence>
<evidence type="ECO:0000313" key="1">
    <source>
        <dbReference type="EMBL" id="QIS36873.1"/>
    </source>
</evidence>
<keyword evidence="1" id="KW-0614">Plasmid</keyword>
<name>A0A6H0ACG7_KLEPN</name>
<dbReference type="RefSeq" id="WP_255783161.1">
    <property type="nucleotide sequence ID" value="NZ_MN824002.1"/>
</dbReference>